<name>A0A2U3ALV2_9BACL</name>
<dbReference type="EMBL" id="QFVR01000008">
    <property type="protein sequence ID" value="PWI25482.1"/>
    <property type="molecule type" value="Genomic_DNA"/>
</dbReference>
<evidence type="ECO:0000256" key="1">
    <source>
        <dbReference type="SAM" id="Phobius"/>
    </source>
</evidence>
<dbReference type="InterPro" id="IPR029787">
    <property type="entry name" value="Nucleotide_cyclase"/>
</dbReference>
<feature type="transmembrane region" description="Helical" evidence="1">
    <location>
        <begin position="150"/>
        <end position="173"/>
    </location>
</feature>
<dbReference type="PROSITE" id="PS50887">
    <property type="entry name" value="GGDEF"/>
    <property type="match status" value="1"/>
</dbReference>
<dbReference type="CDD" id="cd01949">
    <property type="entry name" value="GGDEF"/>
    <property type="match status" value="1"/>
</dbReference>
<dbReference type="SMART" id="SM00267">
    <property type="entry name" value="GGDEF"/>
    <property type="match status" value="1"/>
</dbReference>
<dbReference type="AlphaFoldDB" id="A0A2U3ALV2"/>
<evidence type="ECO:0000313" key="3">
    <source>
        <dbReference type="EMBL" id="PWI25482.1"/>
    </source>
</evidence>
<protein>
    <recommendedName>
        <fullName evidence="2">GGDEF domain-containing protein</fullName>
    </recommendedName>
</protein>
<dbReference type="Pfam" id="PF16927">
    <property type="entry name" value="HisKA_7TM"/>
    <property type="match status" value="1"/>
</dbReference>
<dbReference type="InterPro" id="IPR052155">
    <property type="entry name" value="Biofilm_reg_signaling"/>
</dbReference>
<dbReference type="PANTHER" id="PTHR44757">
    <property type="entry name" value="DIGUANYLATE CYCLASE DGCP"/>
    <property type="match status" value="1"/>
</dbReference>
<dbReference type="OrthoDB" id="9759607at2"/>
<dbReference type="InterPro" id="IPR031621">
    <property type="entry name" value="HisKA_7TM"/>
</dbReference>
<dbReference type="InterPro" id="IPR000160">
    <property type="entry name" value="GGDEF_dom"/>
</dbReference>
<keyword evidence="1" id="KW-0472">Membrane</keyword>
<feature type="domain" description="GGDEF" evidence="2">
    <location>
        <begin position="394"/>
        <end position="528"/>
    </location>
</feature>
<proteinExistence type="predicted"/>
<dbReference type="RefSeq" id="WP_109305841.1">
    <property type="nucleotide sequence ID" value="NZ_BJUF01000018.1"/>
</dbReference>
<feature type="transmembrane region" description="Helical" evidence="1">
    <location>
        <begin position="6"/>
        <end position="31"/>
    </location>
</feature>
<dbReference type="SUPFAM" id="SSF55073">
    <property type="entry name" value="Nucleotide cyclase"/>
    <property type="match status" value="1"/>
</dbReference>
<keyword evidence="1" id="KW-0812">Transmembrane</keyword>
<dbReference type="Gene3D" id="3.30.450.20">
    <property type="entry name" value="PAS domain"/>
    <property type="match status" value="1"/>
</dbReference>
<dbReference type="Gene3D" id="3.30.70.270">
    <property type="match status" value="1"/>
</dbReference>
<feature type="transmembrane region" description="Helical" evidence="1">
    <location>
        <begin position="185"/>
        <end position="207"/>
    </location>
</feature>
<feature type="transmembrane region" description="Helical" evidence="1">
    <location>
        <begin position="106"/>
        <end position="130"/>
    </location>
</feature>
<gene>
    <name evidence="3" type="ORF">DEX24_07700</name>
</gene>
<evidence type="ECO:0000313" key="4">
    <source>
        <dbReference type="Proteomes" id="UP000245938"/>
    </source>
</evidence>
<evidence type="ECO:0000259" key="2">
    <source>
        <dbReference type="PROSITE" id="PS50887"/>
    </source>
</evidence>
<accession>A0A2U3ALV2</accession>
<feature type="transmembrane region" description="Helical" evidence="1">
    <location>
        <begin position="43"/>
        <end position="62"/>
    </location>
</feature>
<dbReference type="PANTHER" id="PTHR44757:SF2">
    <property type="entry name" value="BIOFILM ARCHITECTURE MAINTENANCE PROTEIN MBAA"/>
    <property type="match status" value="1"/>
</dbReference>
<feature type="transmembrane region" description="Helical" evidence="1">
    <location>
        <begin position="213"/>
        <end position="235"/>
    </location>
</feature>
<sequence length="529" mass="61506">MEEPHILTYNFVLAAILIIFTFVFMVLLYFAWKNRDTPISISYGLGVVVASFYTFGYAFQLVSTTSEQMLTWIHFQYLGIPFGPFLWVIMILRFTHNEQFLTKKNIALLLLGPVHTLSAHFTNSLHQLFYKSIAVDSSQGFPLIALDRGPLFYGHIVYAYSYYFIGISLLVHMYCKSNKERKKHIVLMIIGSVLVFSFPLIHSLHLIKIPIDVSPFGLVFSSLFYLWGIYQFNLLKMSPVTMKQIFESVHDAVILFDLDDTLKSYNNSAAILFEEIHHRKLIGETAPQVLAHLPLLAQFLKHQTTQNETATQSMKLKDDYYHVQFSFITGSNHKQAGKMLILHNSTKSLKYEESLRQQSKQYEYLAHHDMLTGIFNRAYFEQEVKRRLALSDQKTGALIVCDLNFFKEINDTYGHFTGDNVLIFTANCWHENLPKPHILARLGGDEFVMFFEQIVSKEQFLQQIKEVRTIFKNEWYKQDTITIEIVPSIGISFIEEEGANYEILYQICDERMYADKKKLKEYYVLNEDG</sequence>
<dbReference type="Proteomes" id="UP000245938">
    <property type="component" value="Unassembled WGS sequence"/>
</dbReference>
<dbReference type="NCBIfam" id="TIGR00254">
    <property type="entry name" value="GGDEF"/>
    <property type="match status" value="1"/>
</dbReference>
<dbReference type="Pfam" id="PF00990">
    <property type="entry name" value="GGDEF"/>
    <property type="match status" value="1"/>
</dbReference>
<feature type="transmembrane region" description="Helical" evidence="1">
    <location>
        <begin position="74"/>
        <end position="94"/>
    </location>
</feature>
<keyword evidence="1" id="KW-1133">Transmembrane helix</keyword>
<organism evidence="3 4">
    <name type="scientific">Kurthia sibirica</name>
    <dbReference type="NCBI Taxonomy" id="202750"/>
    <lineage>
        <taxon>Bacteria</taxon>
        <taxon>Bacillati</taxon>
        <taxon>Bacillota</taxon>
        <taxon>Bacilli</taxon>
        <taxon>Bacillales</taxon>
        <taxon>Caryophanaceae</taxon>
        <taxon>Kurthia</taxon>
    </lineage>
</organism>
<comment type="caution">
    <text evidence="3">The sequence shown here is derived from an EMBL/GenBank/DDBJ whole genome shotgun (WGS) entry which is preliminary data.</text>
</comment>
<keyword evidence="4" id="KW-1185">Reference proteome</keyword>
<dbReference type="InterPro" id="IPR043128">
    <property type="entry name" value="Rev_trsase/Diguanyl_cyclase"/>
</dbReference>
<reference evidence="3 4" key="1">
    <citation type="submission" date="2018-05" db="EMBL/GenBank/DDBJ databases">
        <title>Kurthia sibirica genome sequence.</title>
        <authorList>
            <person name="Maclea K.S."/>
            <person name="Goen A.E."/>
        </authorList>
    </citation>
    <scope>NUCLEOTIDE SEQUENCE [LARGE SCALE GENOMIC DNA]</scope>
    <source>
        <strain evidence="3 4">ATCC 49154</strain>
    </source>
</reference>